<proteinExistence type="predicted"/>
<gene>
    <name evidence="1" type="ORF">LIER_21189</name>
</gene>
<dbReference type="AlphaFoldDB" id="A0AAV3QQD6"/>
<dbReference type="Proteomes" id="UP001454036">
    <property type="component" value="Unassembled WGS sequence"/>
</dbReference>
<keyword evidence="2" id="KW-1185">Reference proteome</keyword>
<sequence length="113" mass="12512">MARKAVNISRPINPLYEGSTMSTTVNCVRMIDTFEPAPTVKSYVTTHIAWMEWTVKPVKGVWSGCSKLRGSCNLSKVFKYKISVELPISTNIHSTVKLEIMGAITTGSYQALI</sequence>
<evidence type="ECO:0000313" key="1">
    <source>
        <dbReference type="EMBL" id="GAA0165909.1"/>
    </source>
</evidence>
<dbReference type="EMBL" id="BAABME010005534">
    <property type="protein sequence ID" value="GAA0165909.1"/>
    <property type="molecule type" value="Genomic_DNA"/>
</dbReference>
<comment type="caution">
    <text evidence="1">The sequence shown here is derived from an EMBL/GenBank/DDBJ whole genome shotgun (WGS) entry which is preliminary data.</text>
</comment>
<name>A0AAV3QQD6_LITER</name>
<protein>
    <submittedName>
        <fullName evidence="1">Uncharacterized protein</fullName>
    </submittedName>
</protein>
<evidence type="ECO:0000313" key="2">
    <source>
        <dbReference type="Proteomes" id="UP001454036"/>
    </source>
</evidence>
<organism evidence="1 2">
    <name type="scientific">Lithospermum erythrorhizon</name>
    <name type="common">Purple gromwell</name>
    <name type="synonym">Lithospermum officinale var. erythrorhizon</name>
    <dbReference type="NCBI Taxonomy" id="34254"/>
    <lineage>
        <taxon>Eukaryota</taxon>
        <taxon>Viridiplantae</taxon>
        <taxon>Streptophyta</taxon>
        <taxon>Embryophyta</taxon>
        <taxon>Tracheophyta</taxon>
        <taxon>Spermatophyta</taxon>
        <taxon>Magnoliopsida</taxon>
        <taxon>eudicotyledons</taxon>
        <taxon>Gunneridae</taxon>
        <taxon>Pentapetalae</taxon>
        <taxon>asterids</taxon>
        <taxon>lamiids</taxon>
        <taxon>Boraginales</taxon>
        <taxon>Boraginaceae</taxon>
        <taxon>Boraginoideae</taxon>
        <taxon>Lithospermeae</taxon>
        <taxon>Lithospermum</taxon>
    </lineage>
</organism>
<reference evidence="1 2" key="1">
    <citation type="submission" date="2024-01" db="EMBL/GenBank/DDBJ databases">
        <title>The complete chloroplast genome sequence of Lithospermum erythrorhizon: insights into the phylogenetic relationship among Boraginaceae species and the maternal lineages of purple gromwells.</title>
        <authorList>
            <person name="Okada T."/>
            <person name="Watanabe K."/>
        </authorList>
    </citation>
    <scope>NUCLEOTIDE SEQUENCE [LARGE SCALE GENOMIC DNA]</scope>
</reference>
<accession>A0AAV3QQD6</accession>